<dbReference type="RefSeq" id="WP_184874470.1">
    <property type="nucleotide sequence ID" value="NZ_JACHEF010000004.1"/>
</dbReference>
<keyword evidence="2" id="KW-1185">Reference proteome</keyword>
<reference evidence="1 2" key="1">
    <citation type="submission" date="2020-08" db="EMBL/GenBank/DDBJ databases">
        <title>Genomic Encyclopedia of Type Strains, Phase IV (KMG-IV): sequencing the most valuable type-strain genomes for metagenomic binning, comparative biology and taxonomic classification.</title>
        <authorList>
            <person name="Goeker M."/>
        </authorList>
    </citation>
    <scope>NUCLEOTIDE SEQUENCE [LARGE SCALE GENOMIC DNA]</scope>
    <source>
        <strain evidence="1 2">DSM 100039</strain>
    </source>
</reference>
<name>A0A841PT07_9HYPH</name>
<evidence type="ECO:0000313" key="1">
    <source>
        <dbReference type="EMBL" id="MBB6411495.1"/>
    </source>
</evidence>
<comment type="caution">
    <text evidence="1">The sequence shown here is derived from an EMBL/GenBank/DDBJ whole genome shotgun (WGS) entry which is preliminary data.</text>
</comment>
<organism evidence="1 2">
    <name type="scientific">Mesorhizobium sangaii</name>
    <dbReference type="NCBI Taxonomy" id="505389"/>
    <lineage>
        <taxon>Bacteria</taxon>
        <taxon>Pseudomonadati</taxon>
        <taxon>Pseudomonadota</taxon>
        <taxon>Alphaproteobacteria</taxon>
        <taxon>Hyphomicrobiales</taxon>
        <taxon>Phyllobacteriaceae</taxon>
        <taxon>Mesorhizobium</taxon>
    </lineage>
</organism>
<sequence length="73" mass="7743">MTQTVEPPILPEGSPDREINCEVALETAFAALVTASEAQGWTPLETATTLLKIATQHGQQVQALVAAIKSEPE</sequence>
<gene>
    <name evidence="1" type="ORF">HNQ71_004183</name>
</gene>
<protein>
    <submittedName>
        <fullName evidence="1">Uncharacterized protein</fullName>
    </submittedName>
</protein>
<dbReference type="EMBL" id="JACHEF010000004">
    <property type="protein sequence ID" value="MBB6411495.1"/>
    <property type="molecule type" value="Genomic_DNA"/>
</dbReference>
<evidence type="ECO:0000313" key="2">
    <source>
        <dbReference type="Proteomes" id="UP000556329"/>
    </source>
</evidence>
<dbReference type="Proteomes" id="UP000556329">
    <property type="component" value="Unassembled WGS sequence"/>
</dbReference>
<dbReference type="AlphaFoldDB" id="A0A841PT07"/>
<proteinExistence type="predicted"/>
<accession>A0A841PT07</accession>